<dbReference type="GO" id="GO:0003677">
    <property type="term" value="F:DNA binding"/>
    <property type="evidence" value="ECO:0007669"/>
    <property type="project" value="UniProtKB-KW"/>
</dbReference>
<keyword evidence="3" id="KW-0804">Transcription</keyword>
<keyword evidence="1" id="KW-0805">Transcription regulation</keyword>
<dbReference type="VEuPathDB" id="FungiDB:A1O9_03847"/>
<dbReference type="InterPro" id="IPR036864">
    <property type="entry name" value="Zn2-C6_fun-type_DNA-bd_sf"/>
</dbReference>
<keyword evidence="2" id="KW-0238">DNA-binding</keyword>
<comment type="caution">
    <text evidence="6">The sequence shown here is derived from an EMBL/GenBank/DDBJ whole genome shotgun (WGS) entry which is preliminary data.</text>
</comment>
<protein>
    <recommendedName>
        <fullName evidence="5">Zn(2)-C6 fungal-type domain-containing protein</fullName>
    </recommendedName>
</protein>
<dbReference type="Pfam" id="PF11951">
    <property type="entry name" value="Fungal_trans_2"/>
    <property type="match status" value="1"/>
</dbReference>
<name>A0A072PFV0_9EURO</name>
<dbReference type="HOGENOM" id="CLU_027371_4_0_1"/>
<evidence type="ECO:0000256" key="2">
    <source>
        <dbReference type="ARBA" id="ARBA00023125"/>
    </source>
</evidence>
<evidence type="ECO:0000256" key="1">
    <source>
        <dbReference type="ARBA" id="ARBA00023015"/>
    </source>
</evidence>
<reference evidence="6 7" key="1">
    <citation type="submission" date="2013-03" db="EMBL/GenBank/DDBJ databases">
        <title>The Genome Sequence of Exophiala aquamarina CBS 119918.</title>
        <authorList>
            <consortium name="The Broad Institute Genomics Platform"/>
            <person name="Cuomo C."/>
            <person name="de Hoog S."/>
            <person name="Gorbushina A."/>
            <person name="Walker B."/>
            <person name="Young S.K."/>
            <person name="Zeng Q."/>
            <person name="Gargeya S."/>
            <person name="Fitzgerald M."/>
            <person name="Haas B."/>
            <person name="Abouelleil A."/>
            <person name="Allen A.W."/>
            <person name="Alvarado L."/>
            <person name="Arachchi H.M."/>
            <person name="Berlin A.M."/>
            <person name="Chapman S.B."/>
            <person name="Gainer-Dewar J."/>
            <person name="Goldberg J."/>
            <person name="Griggs A."/>
            <person name="Gujja S."/>
            <person name="Hansen M."/>
            <person name="Howarth C."/>
            <person name="Imamovic A."/>
            <person name="Ireland A."/>
            <person name="Larimer J."/>
            <person name="McCowan C."/>
            <person name="Murphy C."/>
            <person name="Pearson M."/>
            <person name="Poon T.W."/>
            <person name="Priest M."/>
            <person name="Roberts A."/>
            <person name="Saif S."/>
            <person name="Shea T."/>
            <person name="Sisk P."/>
            <person name="Sykes S."/>
            <person name="Wortman J."/>
            <person name="Nusbaum C."/>
            <person name="Birren B."/>
        </authorList>
    </citation>
    <scope>NUCLEOTIDE SEQUENCE [LARGE SCALE GENOMIC DNA]</scope>
    <source>
        <strain evidence="6 7">CBS 119918</strain>
    </source>
</reference>
<dbReference type="OrthoDB" id="416217at2759"/>
<keyword evidence="4" id="KW-0539">Nucleus</keyword>
<dbReference type="CDD" id="cd00067">
    <property type="entry name" value="GAL4"/>
    <property type="match status" value="1"/>
</dbReference>
<dbReference type="GeneID" id="25278781"/>
<dbReference type="SUPFAM" id="SSF57701">
    <property type="entry name" value="Zn2/Cys6 DNA-binding domain"/>
    <property type="match status" value="1"/>
</dbReference>
<feature type="domain" description="Zn(2)-C6 fungal-type" evidence="5">
    <location>
        <begin position="29"/>
        <end position="59"/>
    </location>
</feature>
<dbReference type="PANTHER" id="PTHR47784">
    <property type="entry name" value="STEROL UPTAKE CONTROL PROTEIN 2"/>
    <property type="match status" value="1"/>
</dbReference>
<dbReference type="PANTHER" id="PTHR47784:SF7">
    <property type="entry name" value="ZN(II)2CYS6 TRANSCRIPTION FACTOR (EUROFUNG)"/>
    <property type="match status" value="1"/>
</dbReference>
<evidence type="ECO:0000313" key="7">
    <source>
        <dbReference type="Proteomes" id="UP000027920"/>
    </source>
</evidence>
<dbReference type="STRING" id="1182545.A0A072PFV0"/>
<dbReference type="Pfam" id="PF00172">
    <property type="entry name" value="Zn_clus"/>
    <property type="match status" value="1"/>
</dbReference>
<sequence>MGPLDQRKRNANAKHTVIQRRSHTKSRAGCLSCKARRIKCSEEKPICAHCKLKSKICEYPAPRLNPVNLRFGNGWAIPLPGPPCLPVSSVNDEFTLRDLRLFHHFLHHAYPSLPLGNQATWIRDVPQLVYEYEHLMHALLALGASHIGSRTSGNDDTNKDNYSALTHRGRAIAGLKKAFSRNDKSSSESDAMLATCYALAFQSAHLSNGALDFATFVRGCAMITRRIQDGDQSTIFNLSADPSQCPTKLSYSHGSSLLDFKLSASLADLLCRITEALDNAEGHMTRHQAECNFYHAIRATFLALQHSPAKGYAQFLSFYAVWFKMAEDSLHLHLTAGPVSDSAQLLWSYFIGLQLFIVLIVKQAAMEKGVSLLEEDSDLRNARISKLTATLGWFQAIAKNIPFGLMPFIKSPQGMAEEVTVVFNVPSPTEKEIQKKLEILRNLGLNAHTVLVSILDISATLTNWTEACLARMSRLETQPAFRNDSAGPITFSSDDHSLLSYEKALDQEWSRRASLEVASIDGHIGSISSDYVVPGSDDDYSALHEDLDILYRSDMLHLHSKLMD</sequence>
<dbReference type="SMART" id="SM00066">
    <property type="entry name" value="GAL4"/>
    <property type="match status" value="1"/>
</dbReference>
<accession>A0A072PFV0</accession>
<dbReference type="Proteomes" id="UP000027920">
    <property type="component" value="Unassembled WGS sequence"/>
</dbReference>
<dbReference type="AlphaFoldDB" id="A0A072PFV0"/>
<gene>
    <name evidence="6" type="ORF">A1O9_03847</name>
</gene>
<keyword evidence="7" id="KW-1185">Reference proteome</keyword>
<dbReference type="InterPro" id="IPR001138">
    <property type="entry name" value="Zn2Cys6_DnaBD"/>
</dbReference>
<organism evidence="6 7">
    <name type="scientific">Exophiala aquamarina CBS 119918</name>
    <dbReference type="NCBI Taxonomy" id="1182545"/>
    <lineage>
        <taxon>Eukaryota</taxon>
        <taxon>Fungi</taxon>
        <taxon>Dikarya</taxon>
        <taxon>Ascomycota</taxon>
        <taxon>Pezizomycotina</taxon>
        <taxon>Eurotiomycetes</taxon>
        <taxon>Chaetothyriomycetidae</taxon>
        <taxon>Chaetothyriales</taxon>
        <taxon>Herpotrichiellaceae</taxon>
        <taxon>Exophiala</taxon>
    </lineage>
</organism>
<dbReference type="InterPro" id="IPR053157">
    <property type="entry name" value="Sterol_Uptake_Regulator"/>
</dbReference>
<dbReference type="GO" id="GO:0008270">
    <property type="term" value="F:zinc ion binding"/>
    <property type="evidence" value="ECO:0007669"/>
    <property type="project" value="InterPro"/>
</dbReference>
<dbReference type="Gene3D" id="4.10.240.10">
    <property type="entry name" value="Zn(2)-C6 fungal-type DNA-binding domain"/>
    <property type="match status" value="1"/>
</dbReference>
<dbReference type="EMBL" id="AMGV01000003">
    <property type="protein sequence ID" value="KEF59004.1"/>
    <property type="molecule type" value="Genomic_DNA"/>
</dbReference>
<proteinExistence type="predicted"/>
<dbReference type="RefSeq" id="XP_013261594.1">
    <property type="nucleotide sequence ID" value="XM_013406140.1"/>
</dbReference>
<dbReference type="GO" id="GO:0001228">
    <property type="term" value="F:DNA-binding transcription activator activity, RNA polymerase II-specific"/>
    <property type="evidence" value="ECO:0007669"/>
    <property type="project" value="TreeGrafter"/>
</dbReference>
<dbReference type="InterPro" id="IPR021858">
    <property type="entry name" value="Fun_TF"/>
</dbReference>
<evidence type="ECO:0000313" key="6">
    <source>
        <dbReference type="EMBL" id="KEF59004.1"/>
    </source>
</evidence>
<dbReference type="PROSITE" id="PS50048">
    <property type="entry name" value="ZN2_CY6_FUNGAL_2"/>
    <property type="match status" value="1"/>
</dbReference>
<evidence type="ECO:0000256" key="3">
    <source>
        <dbReference type="ARBA" id="ARBA00023163"/>
    </source>
</evidence>
<evidence type="ECO:0000256" key="4">
    <source>
        <dbReference type="ARBA" id="ARBA00023242"/>
    </source>
</evidence>
<dbReference type="PROSITE" id="PS00463">
    <property type="entry name" value="ZN2_CY6_FUNGAL_1"/>
    <property type="match status" value="1"/>
</dbReference>
<evidence type="ECO:0000259" key="5">
    <source>
        <dbReference type="PROSITE" id="PS50048"/>
    </source>
</evidence>